<keyword evidence="4" id="KW-0804">Transcription</keyword>
<gene>
    <name evidence="7" type="ORF">AKJ09_09442</name>
</gene>
<dbReference type="GO" id="GO:0006352">
    <property type="term" value="P:DNA-templated transcription initiation"/>
    <property type="evidence" value="ECO:0007669"/>
    <property type="project" value="InterPro"/>
</dbReference>
<dbReference type="InterPro" id="IPR036388">
    <property type="entry name" value="WH-like_DNA-bd_sf"/>
</dbReference>
<dbReference type="Gene3D" id="1.10.1740.10">
    <property type="match status" value="1"/>
</dbReference>
<evidence type="ECO:0000256" key="1">
    <source>
        <dbReference type="ARBA" id="ARBA00010641"/>
    </source>
</evidence>
<feature type="domain" description="RNA polymerase sigma factor 70 region 4 type 2" evidence="6">
    <location>
        <begin position="100"/>
        <end position="148"/>
    </location>
</feature>
<dbReference type="InterPro" id="IPR007627">
    <property type="entry name" value="RNA_pol_sigma70_r2"/>
</dbReference>
<dbReference type="Proteomes" id="UP000064967">
    <property type="component" value="Chromosome"/>
</dbReference>
<dbReference type="GO" id="GO:0016987">
    <property type="term" value="F:sigma factor activity"/>
    <property type="evidence" value="ECO:0007669"/>
    <property type="project" value="UniProtKB-KW"/>
</dbReference>
<evidence type="ECO:0000256" key="4">
    <source>
        <dbReference type="ARBA" id="ARBA00023163"/>
    </source>
</evidence>
<feature type="domain" description="RNA polymerase sigma-70 region 2" evidence="5">
    <location>
        <begin position="2"/>
        <end position="68"/>
    </location>
</feature>
<keyword evidence="3" id="KW-0731">Sigma factor</keyword>
<dbReference type="InterPro" id="IPR013325">
    <property type="entry name" value="RNA_pol_sigma_r2"/>
</dbReference>
<dbReference type="InterPro" id="IPR039425">
    <property type="entry name" value="RNA_pol_sigma-70-like"/>
</dbReference>
<organism evidence="7 8">
    <name type="scientific">Labilithrix luteola</name>
    <dbReference type="NCBI Taxonomy" id="1391654"/>
    <lineage>
        <taxon>Bacteria</taxon>
        <taxon>Pseudomonadati</taxon>
        <taxon>Myxococcota</taxon>
        <taxon>Polyangia</taxon>
        <taxon>Polyangiales</taxon>
        <taxon>Labilitrichaceae</taxon>
        <taxon>Labilithrix</taxon>
    </lineage>
</organism>
<sequence length="169" mass="19256">MYKSEFAFVWRSAIRLGVKTSAIDDVVQEVFFIVHRRLAEFEFRSSIRTWVFAILRRVVADHRRTLRRKPAEPTEASELQAIRDPGAGASMARFEASDLVNTLLEALDDEKREVFVLAELEELTLAEIAQITGTNANTVASRLRVARRIFEEAHRNYERTQGTEDGGST</sequence>
<dbReference type="PANTHER" id="PTHR43133">
    <property type="entry name" value="RNA POLYMERASE ECF-TYPE SIGMA FACTO"/>
    <property type="match status" value="1"/>
</dbReference>
<dbReference type="SUPFAM" id="SSF88659">
    <property type="entry name" value="Sigma3 and sigma4 domains of RNA polymerase sigma factors"/>
    <property type="match status" value="1"/>
</dbReference>
<dbReference type="RefSeq" id="WP_169928333.1">
    <property type="nucleotide sequence ID" value="NZ_CP012333.1"/>
</dbReference>
<dbReference type="NCBIfam" id="TIGR02937">
    <property type="entry name" value="sigma70-ECF"/>
    <property type="match status" value="1"/>
</dbReference>
<accession>A0A0K1QAL5</accession>
<dbReference type="AlphaFoldDB" id="A0A0K1QAL5"/>
<dbReference type="EMBL" id="CP012333">
    <property type="protein sequence ID" value="AKV02779.1"/>
    <property type="molecule type" value="Genomic_DNA"/>
</dbReference>
<dbReference type="STRING" id="1391654.AKJ09_09442"/>
<dbReference type="CDD" id="cd06171">
    <property type="entry name" value="Sigma70_r4"/>
    <property type="match status" value="1"/>
</dbReference>
<keyword evidence="2" id="KW-0805">Transcription regulation</keyword>
<dbReference type="InterPro" id="IPR013324">
    <property type="entry name" value="RNA_pol_sigma_r3/r4-like"/>
</dbReference>
<name>A0A0K1QAL5_9BACT</name>
<evidence type="ECO:0000256" key="3">
    <source>
        <dbReference type="ARBA" id="ARBA00023082"/>
    </source>
</evidence>
<comment type="similarity">
    <text evidence="1">Belongs to the sigma-70 factor family. ECF subfamily.</text>
</comment>
<evidence type="ECO:0000256" key="2">
    <source>
        <dbReference type="ARBA" id="ARBA00023015"/>
    </source>
</evidence>
<evidence type="ECO:0000259" key="6">
    <source>
        <dbReference type="Pfam" id="PF08281"/>
    </source>
</evidence>
<dbReference type="PANTHER" id="PTHR43133:SF61">
    <property type="entry name" value="ECF RNA POLYMERASE SIGMA FACTOR SIGC"/>
    <property type="match status" value="1"/>
</dbReference>
<dbReference type="Gene3D" id="1.10.10.10">
    <property type="entry name" value="Winged helix-like DNA-binding domain superfamily/Winged helix DNA-binding domain"/>
    <property type="match status" value="1"/>
</dbReference>
<dbReference type="SUPFAM" id="SSF88946">
    <property type="entry name" value="Sigma2 domain of RNA polymerase sigma factors"/>
    <property type="match status" value="1"/>
</dbReference>
<dbReference type="InterPro" id="IPR014284">
    <property type="entry name" value="RNA_pol_sigma-70_dom"/>
</dbReference>
<evidence type="ECO:0000313" key="7">
    <source>
        <dbReference type="EMBL" id="AKV02779.1"/>
    </source>
</evidence>
<protein>
    <submittedName>
        <fullName evidence="7">RNA polymerase sigma factor RpoE</fullName>
    </submittedName>
</protein>
<proteinExistence type="inferred from homology"/>
<dbReference type="Pfam" id="PF08281">
    <property type="entry name" value="Sigma70_r4_2"/>
    <property type="match status" value="1"/>
</dbReference>
<dbReference type="InterPro" id="IPR013249">
    <property type="entry name" value="RNA_pol_sigma70_r4_t2"/>
</dbReference>
<keyword evidence="8" id="KW-1185">Reference proteome</keyword>
<dbReference type="GO" id="GO:0003677">
    <property type="term" value="F:DNA binding"/>
    <property type="evidence" value="ECO:0007669"/>
    <property type="project" value="InterPro"/>
</dbReference>
<evidence type="ECO:0000313" key="8">
    <source>
        <dbReference type="Proteomes" id="UP000064967"/>
    </source>
</evidence>
<evidence type="ECO:0000259" key="5">
    <source>
        <dbReference type="Pfam" id="PF04542"/>
    </source>
</evidence>
<dbReference type="KEGG" id="llu:AKJ09_09442"/>
<reference evidence="7 8" key="1">
    <citation type="submission" date="2015-08" db="EMBL/GenBank/DDBJ databases">
        <authorList>
            <person name="Babu N.S."/>
            <person name="Beckwith C.J."/>
            <person name="Beseler K.G."/>
            <person name="Brison A."/>
            <person name="Carone J.V."/>
            <person name="Caskin T.P."/>
            <person name="Diamond M."/>
            <person name="Durham M.E."/>
            <person name="Foxe J.M."/>
            <person name="Go M."/>
            <person name="Henderson B.A."/>
            <person name="Jones I.B."/>
            <person name="McGettigan J.A."/>
            <person name="Micheletti S.J."/>
            <person name="Nasrallah M.E."/>
            <person name="Ortiz D."/>
            <person name="Piller C.R."/>
            <person name="Privatt S.R."/>
            <person name="Schneider S.L."/>
            <person name="Sharp S."/>
            <person name="Smith T.C."/>
            <person name="Stanton J.D."/>
            <person name="Ullery H.E."/>
            <person name="Wilson R.J."/>
            <person name="Serrano M.G."/>
            <person name="Buck G."/>
            <person name="Lee V."/>
            <person name="Wang Y."/>
            <person name="Carvalho R."/>
            <person name="Voegtly L."/>
            <person name="Shi R."/>
            <person name="Duckworth R."/>
            <person name="Johnson A."/>
            <person name="Loviza R."/>
            <person name="Walstead R."/>
            <person name="Shah Z."/>
            <person name="Kiflezghi M."/>
            <person name="Wade K."/>
            <person name="Ball S.L."/>
            <person name="Bradley K.W."/>
            <person name="Asai D.J."/>
            <person name="Bowman C.A."/>
            <person name="Russell D.A."/>
            <person name="Pope W.H."/>
            <person name="Jacobs-Sera D."/>
            <person name="Hendrix R.W."/>
            <person name="Hatfull G.F."/>
        </authorList>
    </citation>
    <scope>NUCLEOTIDE SEQUENCE [LARGE SCALE GENOMIC DNA]</scope>
    <source>
        <strain evidence="7 8">DSM 27648</strain>
    </source>
</reference>
<dbReference type="Pfam" id="PF04542">
    <property type="entry name" value="Sigma70_r2"/>
    <property type="match status" value="1"/>
</dbReference>